<dbReference type="STRING" id="993689.GCA_002077135_00965"/>
<accession>A0A4S3KP08</accession>
<dbReference type="Proteomes" id="UP000307749">
    <property type="component" value="Unassembled WGS sequence"/>
</dbReference>
<evidence type="ECO:0000313" key="3">
    <source>
        <dbReference type="Proteomes" id="UP000307749"/>
    </source>
</evidence>
<name>A0A4S3KP08_9GAMM</name>
<comment type="caution">
    <text evidence="2">The sequence shown here is derived from an EMBL/GenBank/DDBJ whole genome shotgun (WGS) entry which is preliminary data.</text>
</comment>
<dbReference type="EMBL" id="MWQO01000023">
    <property type="protein sequence ID" value="THD10703.1"/>
    <property type="molecule type" value="Genomic_DNA"/>
</dbReference>
<keyword evidence="3" id="KW-1185">Reference proteome</keyword>
<proteinExistence type="inferred from homology"/>
<dbReference type="AlphaFoldDB" id="A0A4S3KP08"/>
<comment type="similarity">
    <text evidence="1">Belongs to the bactofilin family.</text>
</comment>
<dbReference type="PANTHER" id="PTHR35024:SF4">
    <property type="entry name" value="POLYMER-FORMING CYTOSKELETAL PROTEIN"/>
    <property type="match status" value="1"/>
</dbReference>
<sequence length="132" mass="13464">MFRKTRKDRAGGGATSLIAADTTVHGDITFSGTLHVCGCVIGNVRGDGEALFTLSAGGVIEGGVLAPQAVINGTLRGDIHATQHLQLAAAARVEGDVRYCSLEMAAGAQVNGRMLHDADAPKRLAAPDAAEA</sequence>
<dbReference type="Pfam" id="PF04519">
    <property type="entry name" value="Bactofilin"/>
    <property type="match status" value="1"/>
</dbReference>
<dbReference type="OrthoDB" id="5294247at2"/>
<reference evidence="2 3" key="1">
    <citation type="submission" date="2017-02" db="EMBL/GenBank/DDBJ databases">
        <title>Whole genome sequencing of Metallibacterium scheffleri DSM 24874 (T).</title>
        <authorList>
            <person name="Kumar S."/>
            <person name="Patil P."/>
            <person name="Patil P.B."/>
        </authorList>
    </citation>
    <scope>NUCLEOTIDE SEQUENCE [LARGE SCALE GENOMIC DNA]</scope>
    <source>
        <strain evidence="2 3">DSM 24874</strain>
    </source>
</reference>
<evidence type="ECO:0008006" key="4">
    <source>
        <dbReference type="Google" id="ProtNLM"/>
    </source>
</evidence>
<organism evidence="2 3">
    <name type="scientific">Metallibacterium scheffleri</name>
    <dbReference type="NCBI Taxonomy" id="993689"/>
    <lineage>
        <taxon>Bacteria</taxon>
        <taxon>Pseudomonadati</taxon>
        <taxon>Pseudomonadota</taxon>
        <taxon>Gammaproteobacteria</taxon>
        <taxon>Lysobacterales</taxon>
        <taxon>Rhodanobacteraceae</taxon>
        <taxon>Metallibacterium</taxon>
    </lineage>
</organism>
<gene>
    <name evidence="2" type="ORF">B1806_07565</name>
</gene>
<dbReference type="PANTHER" id="PTHR35024">
    <property type="entry name" value="HYPOTHETICAL CYTOSOLIC PROTEIN"/>
    <property type="match status" value="1"/>
</dbReference>
<evidence type="ECO:0000256" key="1">
    <source>
        <dbReference type="ARBA" id="ARBA00044755"/>
    </source>
</evidence>
<protein>
    <recommendedName>
        <fullName evidence="4">Cell shape determination protein CcmA</fullName>
    </recommendedName>
</protein>
<dbReference type="InterPro" id="IPR007607">
    <property type="entry name" value="BacA/B"/>
</dbReference>
<evidence type="ECO:0000313" key="2">
    <source>
        <dbReference type="EMBL" id="THD10703.1"/>
    </source>
</evidence>
<dbReference type="RefSeq" id="WP_081126315.1">
    <property type="nucleotide sequence ID" value="NZ_DAHXOC010000032.1"/>
</dbReference>